<dbReference type="Pfam" id="PF13304">
    <property type="entry name" value="AAA_21"/>
    <property type="match status" value="1"/>
</dbReference>
<dbReference type="PANTHER" id="PTHR43581">
    <property type="entry name" value="ATP/GTP PHOSPHATASE"/>
    <property type="match status" value="1"/>
</dbReference>
<keyword evidence="3" id="KW-1185">Reference proteome</keyword>
<keyword evidence="2" id="KW-0614">Plasmid</keyword>
<dbReference type="GO" id="GO:0016887">
    <property type="term" value="F:ATP hydrolysis activity"/>
    <property type="evidence" value="ECO:0007669"/>
    <property type="project" value="InterPro"/>
</dbReference>
<dbReference type="EMBL" id="CP021355">
    <property type="protein sequence ID" value="AWK76360.1"/>
    <property type="molecule type" value="Genomic_DNA"/>
</dbReference>
<name>A0A2S2C658_9NOCA</name>
<dbReference type="Proteomes" id="UP000245711">
    <property type="component" value="Plasmid pRB98"/>
</dbReference>
<evidence type="ECO:0000313" key="2">
    <source>
        <dbReference type="EMBL" id="AWK76360.1"/>
    </source>
</evidence>
<evidence type="ECO:0000313" key="3">
    <source>
        <dbReference type="Proteomes" id="UP000245711"/>
    </source>
</evidence>
<sequence length="674" mass="75361">MSNGKPESIEHGLWRRIRAIDPSSTSNAKYRPLDEFIEKVVDVPGLTAYSATVDLARNISVRLEQSGRARRATVVAIIVSPEQEAESVRHIEDALVDYLSRKRPHAEGMVIQLDAAGANVTLVVHPPGADRPHLKPFIFPKTTVTQSTEYRWRKVSLGELTFISVDRDQPVLIQEFPFAVLRSDDWDDFGVKSLFHLTVHLDAKSQYTIGFVKIARHGQYTGRIGIPDEPFQALPPEYFSLGQNFSYYENLKLLGVQVHERILRGLRDTVLDASILKRAQQQKVWSTSLARMSSAKRALLDAPSIFSQQRKRSNDERSFTFETSVGGNWFQTHFLFSTTSPIPSRINAVIGYNGSGKTQLLANLALAATTGNHQDADERQYGSILSNSSILFSSVITVSYSAFDTFTLPDHILGSAERQQAAQQLLEHGEVFGYSYFGLRENYFASQDTPNSLKSIDSITKEFVAALSTASTPRRQPVLARALEILFEDPSFGRPGIVEELSFDDIDQWVNHFQTFSTGHKIVLNVLTQLISRCDPNSLVLIDEPESHLHPSLLAAFIQSLTLVLNEFDSYAVVATHSPVVLQEIPRKYVHIISRFGSISQVSSPTGETFGENIATLTRESFGLDSARSDYHSVLQRLSRELTIEQIEAVFDGELSSNARAYLLTLSRRNARTR</sequence>
<dbReference type="InterPro" id="IPR027417">
    <property type="entry name" value="P-loop_NTPase"/>
</dbReference>
<feature type="domain" description="ATPase AAA-type core" evidence="1">
    <location>
        <begin position="487"/>
        <end position="582"/>
    </location>
</feature>
<geneLocation type="plasmid" evidence="3">
    <name>prb98</name>
</geneLocation>
<dbReference type="InterPro" id="IPR003959">
    <property type="entry name" value="ATPase_AAA_core"/>
</dbReference>
<protein>
    <recommendedName>
        <fullName evidence="1">ATPase AAA-type core domain-containing protein</fullName>
    </recommendedName>
</protein>
<evidence type="ECO:0000259" key="1">
    <source>
        <dbReference type="Pfam" id="PF13304"/>
    </source>
</evidence>
<dbReference type="InterPro" id="IPR051396">
    <property type="entry name" value="Bact_Antivir_Def_Nuclease"/>
</dbReference>
<reference evidence="2 3" key="1">
    <citation type="submission" date="2017-05" db="EMBL/GenBank/DDBJ databases">
        <title>Isolation of Rhodococcus sp. S2-17 biodegrading of BP-3.</title>
        <authorList>
            <person name="Lee Y."/>
            <person name="Kim K.H."/>
            <person name="Chun B.H."/>
            <person name="Jung H.S."/>
            <person name="Jeon C.O."/>
        </authorList>
    </citation>
    <scope>NUCLEOTIDE SEQUENCE [LARGE SCALE GENOMIC DNA]</scope>
    <source>
        <strain evidence="2 3">S2-17</strain>
        <plasmid evidence="3">prb98</plasmid>
    </source>
</reference>
<organism evidence="2 3">
    <name type="scientific">Rhodococcus oxybenzonivorans</name>
    <dbReference type="NCBI Taxonomy" id="1990687"/>
    <lineage>
        <taxon>Bacteria</taxon>
        <taxon>Bacillati</taxon>
        <taxon>Actinomycetota</taxon>
        <taxon>Actinomycetes</taxon>
        <taxon>Mycobacteriales</taxon>
        <taxon>Nocardiaceae</taxon>
        <taxon>Rhodococcus</taxon>
    </lineage>
</organism>
<dbReference type="AlphaFoldDB" id="A0A2S2C658"/>
<proteinExistence type="predicted"/>
<gene>
    <name evidence="2" type="ORF">CBI38_33515</name>
</gene>
<accession>A0A2S2C658</accession>
<dbReference type="KEGG" id="roz:CBI38_33515"/>
<dbReference type="SUPFAM" id="SSF52540">
    <property type="entry name" value="P-loop containing nucleoside triphosphate hydrolases"/>
    <property type="match status" value="1"/>
</dbReference>
<dbReference type="Gene3D" id="3.40.50.300">
    <property type="entry name" value="P-loop containing nucleotide triphosphate hydrolases"/>
    <property type="match status" value="1"/>
</dbReference>
<dbReference type="OrthoDB" id="3322489at2"/>
<dbReference type="PANTHER" id="PTHR43581:SF4">
    <property type="entry name" value="ATP_GTP PHOSPHATASE"/>
    <property type="match status" value="1"/>
</dbReference>
<dbReference type="GO" id="GO:0005524">
    <property type="term" value="F:ATP binding"/>
    <property type="evidence" value="ECO:0007669"/>
    <property type="project" value="InterPro"/>
</dbReference>